<evidence type="ECO:0000256" key="1">
    <source>
        <dbReference type="SAM" id="SignalP"/>
    </source>
</evidence>
<dbReference type="Proteomes" id="UP000054524">
    <property type="component" value="Unassembled WGS sequence"/>
</dbReference>
<dbReference type="EMBL" id="AKIJ01000004">
    <property type="protein sequence ID" value="KFG25624.1"/>
    <property type="molecule type" value="Genomic_DNA"/>
</dbReference>
<proteinExistence type="predicted"/>
<reference evidence="2 3" key="1">
    <citation type="journal article" date="2014" name="Genome Announc.">
        <title>Genome Sequence of the Microsporidian Species Nematocida sp1 Strain ERTm6 (ATCC PRA-372).</title>
        <authorList>
            <person name="Bakowski M.A."/>
            <person name="Priest M."/>
            <person name="Young S."/>
            <person name="Cuomo C.A."/>
            <person name="Troemel E.R."/>
        </authorList>
    </citation>
    <scope>NUCLEOTIDE SEQUENCE [LARGE SCALE GENOMIC DNA]</scope>
    <source>
        <strain evidence="2 3">ERTm6</strain>
    </source>
</reference>
<evidence type="ECO:0000313" key="2">
    <source>
        <dbReference type="EMBL" id="KFG25624.1"/>
    </source>
</evidence>
<dbReference type="RefSeq" id="XP_052904179.1">
    <property type="nucleotide sequence ID" value="XM_053049229.1"/>
</dbReference>
<gene>
    <name evidence="2" type="ORF">NESG_01602</name>
</gene>
<sequence>MSRSLLICLLCLMTFFQMHVLGGGVIVDDPSVRNDVVIEKHTRVVDDYFILRRCIDTFCVRNAGDGVIKGIYIPSEKFSHLSYYDELGSIHKRVIRNGLFLLGFRYSVKPMERISFSVETVYTGPGKSQNIFDTTGVWPFESILPLKHSMTHTYFNMYTRKIGLNV</sequence>
<keyword evidence="1" id="KW-0732">Signal</keyword>
<dbReference type="HOGENOM" id="CLU_1603190_0_0_1"/>
<feature type="signal peptide" evidence="1">
    <location>
        <begin position="1"/>
        <end position="22"/>
    </location>
</feature>
<dbReference type="AlphaFoldDB" id="A0A086J0F6"/>
<dbReference type="GeneID" id="77676575"/>
<name>A0A086J0F6_NEMA1</name>
<comment type="caution">
    <text evidence="2">The sequence shown here is derived from an EMBL/GenBank/DDBJ whole genome shotgun (WGS) entry which is preliminary data.</text>
</comment>
<protein>
    <submittedName>
        <fullName evidence="2">Uncharacterized protein</fullName>
    </submittedName>
</protein>
<feature type="chain" id="PRO_5001807732" evidence="1">
    <location>
        <begin position="23"/>
        <end position="166"/>
    </location>
</feature>
<keyword evidence="3" id="KW-1185">Reference proteome</keyword>
<organism evidence="2 3">
    <name type="scientific">Nematocida ausubeli (strain ATCC PRA-371 / ERTm2)</name>
    <name type="common">Nematode killer fungus</name>
    <dbReference type="NCBI Taxonomy" id="1913371"/>
    <lineage>
        <taxon>Eukaryota</taxon>
        <taxon>Fungi</taxon>
        <taxon>Fungi incertae sedis</taxon>
        <taxon>Microsporidia</taxon>
        <taxon>Nematocida</taxon>
    </lineage>
</organism>
<accession>A0A086J0F6</accession>
<evidence type="ECO:0000313" key="3">
    <source>
        <dbReference type="Proteomes" id="UP000054524"/>
    </source>
</evidence>